<dbReference type="Ensembl" id="ENSGALT00010069974.1">
    <property type="protein sequence ID" value="ENSGALP00010043100.1"/>
    <property type="gene ID" value="ENSGALG00010028922.1"/>
</dbReference>
<accession>A0A8V1AM64</accession>
<dbReference type="PANTHER" id="PTHR16915">
    <property type="entry name" value="IMMEDIATE EARLY RESPONSE 3"/>
    <property type="match status" value="1"/>
</dbReference>
<proteinExistence type="predicted"/>
<evidence type="ECO:0000256" key="1">
    <source>
        <dbReference type="SAM" id="MobiDB-lite"/>
    </source>
</evidence>
<sequence length="200" mass="21964">MQFSQPSELPQQAAKDTMPHTGQSLFCSTALPKNHSDSLPRPPLAIRAVGRPPGLPTKRSRKARRVLYPARVRKYLPRPKKDGAKRWLLVCAGIVLLQVLTEEPEREGLAGGKVPKERLCTLHAQLRAAHLGAAQLRAAENCSREDRAAPEAPVLSFSHQLMGTNFSCKPRMCHDKLGGSCTPSAGSAWLVYPMQSTELR</sequence>
<reference evidence="2" key="2">
    <citation type="submission" date="2025-08" db="UniProtKB">
        <authorList>
            <consortium name="Ensembl"/>
        </authorList>
    </citation>
    <scope>IDENTIFICATION</scope>
    <source>
        <strain evidence="2">broiler</strain>
    </source>
</reference>
<dbReference type="PANTHER" id="PTHR16915:SF0">
    <property type="entry name" value="RADIATION-INDUCIBLE IMMEDIATE-EARLY GENE IEX-1"/>
    <property type="match status" value="1"/>
</dbReference>
<name>A0A8V1AM64_CHICK</name>
<reference evidence="2" key="1">
    <citation type="submission" date="2020-11" db="EMBL/GenBank/DDBJ databases">
        <title>Gallus gallus (Chicken) genome, bGalGal1, GRCg7b, maternal haplotype autosomes + Z &amp; W.</title>
        <authorList>
            <person name="Warren W."/>
            <person name="Formenti G."/>
            <person name="Fedrigo O."/>
            <person name="Haase B."/>
            <person name="Mountcastle J."/>
            <person name="Balacco J."/>
            <person name="Tracey A."/>
            <person name="Schneider V."/>
            <person name="Okimoto R."/>
            <person name="Cheng H."/>
            <person name="Hawken R."/>
            <person name="Howe K."/>
            <person name="Jarvis E.D."/>
        </authorList>
    </citation>
    <scope>NUCLEOTIDE SEQUENCE [LARGE SCALE GENOMIC DNA]</scope>
    <source>
        <strain evidence="2">Broiler</strain>
    </source>
</reference>
<feature type="compositionally biased region" description="Polar residues" evidence="1">
    <location>
        <begin position="1"/>
        <end position="10"/>
    </location>
</feature>
<dbReference type="InterPro" id="IPR024829">
    <property type="entry name" value="IEX-1"/>
</dbReference>
<dbReference type="GO" id="GO:0043066">
    <property type="term" value="P:negative regulation of apoptotic process"/>
    <property type="evidence" value="ECO:0007669"/>
    <property type="project" value="InterPro"/>
</dbReference>
<dbReference type="AlphaFoldDB" id="A0A8V1AM64"/>
<dbReference type="Proteomes" id="UP000000539">
    <property type="component" value="Chromosome 17"/>
</dbReference>
<dbReference type="GeneTree" id="ENSGT00960000189388"/>
<organism evidence="2 3">
    <name type="scientific">Gallus gallus</name>
    <name type="common">Chicken</name>
    <dbReference type="NCBI Taxonomy" id="9031"/>
    <lineage>
        <taxon>Eukaryota</taxon>
        <taxon>Metazoa</taxon>
        <taxon>Chordata</taxon>
        <taxon>Craniata</taxon>
        <taxon>Vertebrata</taxon>
        <taxon>Euteleostomi</taxon>
        <taxon>Archelosauria</taxon>
        <taxon>Archosauria</taxon>
        <taxon>Dinosauria</taxon>
        <taxon>Saurischia</taxon>
        <taxon>Theropoda</taxon>
        <taxon>Coelurosauria</taxon>
        <taxon>Aves</taxon>
        <taxon>Neognathae</taxon>
        <taxon>Galloanserae</taxon>
        <taxon>Galliformes</taxon>
        <taxon>Phasianidae</taxon>
        <taxon>Phasianinae</taxon>
        <taxon>Gallus</taxon>
    </lineage>
</organism>
<keyword evidence="3" id="KW-1185">Reference proteome</keyword>
<feature type="region of interest" description="Disordered" evidence="1">
    <location>
        <begin position="1"/>
        <end position="63"/>
    </location>
</feature>
<reference evidence="2" key="3">
    <citation type="submission" date="2025-09" db="UniProtKB">
        <authorList>
            <consortium name="Ensembl"/>
        </authorList>
    </citation>
    <scope>IDENTIFICATION</scope>
    <source>
        <strain evidence="2">broiler</strain>
    </source>
</reference>
<protein>
    <submittedName>
        <fullName evidence="2">Uncharacterized protein</fullName>
    </submittedName>
</protein>
<evidence type="ECO:0000313" key="2">
    <source>
        <dbReference type="Ensembl" id="ENSGALP00010043100.1"/>
    </source>
</evidence>
<evidence type="ECO:0000313" key="3">
    <source>
        <dbReference type="Proteomes" id="UP000000539"/>
    </source>
</evidence>